<dbReference type="AlphaFoldDB" id="A0A811MJE4"/>
<gene>
    <name evidence="6" type="ORF">NCGR_LOCUS4814</name>
</gene>
<comment type="catalytic activity">
    <reaction evidence="4">
        <text>alpha-D-galactosyl-(1-&gt;3)-1D-myo-inositol + sucrose = raffinose + myo-inositol</text>
        <dbReference type="Rhea" id="RHEA:20161"/>
        <dbReference type="ChEBI" id="CHEBI:16634"/>
        <dbReference type="ChEBI" id="CHEBI:17268"/>
        <dbReference type="ChEBI" id="CHEBI:17505"/>
        <dbReference type="ChEBI" id="CHEBI:17992"/>
        <dbReference type="EC" id="2.4.1.82"/>
    </reaction>
</comment>
<keyword evidence="7" id="KW-1185">Reference proteome</keyword>
<evidence type="ECO:0000256" key="4">
    <source>
        <dbReference type="ARBA" id="ARBA00049426"/>
    </source>
</evidence>
<dbReference type="InterPro" id="IPR013785">
    <property type="entry name" value="Aldolase_TIM"/>
</dbReference>
<dbReference type="Pfam" id="PF05691">
    <property type="entry name" value="Raffinose_syn"/>
    <property type="match status" value="2"/>
</dbReference>
<evidence type="ECO:0000256" key="1">
    <source>
        <dbReference type="ARBA" id="ARBA00007240"/>
    </source>
</evidence>
<comment type="caution">
    <text evidence="6">The sequence shown here is derived from an EMBL/GenBank/DDBJ whole genome shotgun (WGS) entry which is preliminary data.</text>
</comment>
<dbReference type="Proteomes" id="UP000604825">
    <property type="component" value="Unassembled WGS sequence"/>
</dbReference>
<dbReference type="EMBL" id="CAJGYO010000001">
    <property type="protein sequence ID" value="CAD6207233.1"/>
    <property type="molecule type" value="Genomic_DNA"/>
</dbReference>
<evidence type="ECO:0000313" key="7">
    <source>
        <dbReference type="Proteomes" id="UP000604825"/>
    </source>
</evidence>
<dbReference type="GO" id="GO:0047274">
    <property type="term" value="F:galactinol-sucrose galactosyltransferase activity"/>
    <property type="evidence" value="ECO:0007669"/>
    <property type="project" value="UniProtKB-EC"/>
</dbReference>
<accession>A0A811MJE4</accession>
<feature type="compositionally biased region" description="Basic and acidic residues" evidence="5">
    <location>
        <begin position="276"/>
        <end position="287"/>
    </location>
</feature>
<dbReference type="InterPro" id="IPR008811">
    <property type="entry name" value="Glycosyl_hydrolases_36"/>
</dbReference>
<dbReference type="Gene3D" id="3.20.20.70">
    <property type="entry name" value="Aldolase class I"/>
    <property type="match status" value="1"/>
</dbReference>
<dbReference type="InterPro" id="IPR017853">
    <property type="entry name" value="GH"/>
</dbReference>
<evidence type="ECO:0000313" key="6">
    <source>
        <dbReference type="EMBL" id="CAD6207233.1"/>
    </source>
</evidence>
<organism evidence="6 7">
    <name type="scientific">Miscanthus lutarioriparius</name>
    <dbReference type="NCBI Taxonomy" id="422564"/>
    <lineage>
        <taxon>Eukaryota</taxon>
        <taxon>Viridiplantae</taxon>
        <taxon>Streptophyta</taxon>
        <taxon>Embryophyta</taxon>
        <taxon>Tracheophyta</taxon>
        <taxon>Spermatophyta</taxon>
        <taxon>Magnoliopsida</taxon>
        <taxon>Liliopsida</taxon>
        <taxon>Poales</taxon>
        <taxon>Poaceae</taxon>
        <taxon>PACMAD clade</taxon>
        <taxon>Panicoideae</taxon>
        <taxon>Andropogonodae</taxon>
        <taxon>Andropogoneae</taxon>
        <taxon>Saccharinae</taxon>
        <taxon>Miscanthus</taxon>
    </lineage>
</organism>
<keyword evidence="3" id="KW-0119">Carbohydrate metabolism</keyword>
<feature type="region of interest" description="Disordered" evidence="5">
    <location>
        <begin position="276"/>
        <end position="305"/>
    </location>
</feature>
<proteinExistence type="inferred from homology"/>
<name>A0A811MJE4_9POAL</name>
<dbReference type="SUPFAM" id="SSF51445">
    <property type="entry name" value="(Trans)glycosidases"/>
    <property type="match status" value="1"/>
</dbReference>
<dbReference type="EC" id="2.4.1.82" evidence="2"/>
<sequence>MTVTPRITVGDGRLVAHGRTILTGVADNITLTHASGAGLVDGAFVGATAAEPSSMHVFTFGTLRDLRFMCCFRFKLWWMTQRMGTSGRDVPLETQFMLLESRPGTGATTGGDDGGEAVYVVMLPLLEGQFRAALQGNDRDELEITLESGDKAVQTAQGTYMVYVHAGTNPFDTITQAVKVVERHLQTFHHREKKKLPSFVDWFGWCTWDAFYTDVTTEGVKQGLKSLAEGGTPPRFLIIDDGWQQIGSENKEESNNAVVQEGAQFASRLTGIKENAKFQKKEKKTTDDDKDGGEQQADAAEQTQTPGLKLLVEEAKRDHGVKYVYVWHAMAGYWGGVKPAAEGMEHYESALAYPVQSPGVMGNQRTSSWTRSPCWAWACVDGVKVDVQNIIETLGAGHGGRVALTRAYHRALEASVARNFPDNGCISCMCHNTDMLYSARQTAVVRASDDFYPRDPASHTVHVSSVAYNTLFLGEFMQPDWDMFHSLHPAAEYHGAARAIGGCPIYVSDKPGNHNFELLKKLVLPDGSVLRAQLPGRPTRDCLFADPARDGTSLLKIWNVNKCAGVVGVFNCQGAGWCRVTKKTRVHDAAPGTLTGSVRADDVDAIAGLAGPGWNGESVVYAYRSGELVRLPGGATLPVTLRVLEFEVFHVSPVRAVAPGVSFAPIGLLDMFNSGGAVEQCATDGGTAVVALRVRGCGRFGAYCSRRPARCTLDAAEVEFSYDADTGLVALHIPVPEQEFYRWNLEVEV</sequence>
<dbReference type="GO" id="GO:0052692">
    <property type="term" value="F:raffinose alpha-galactosidase activity"/>
    <property type="evidence" value="ECO:0007669"/>
    <property type="project" value="TreeGrafter"/>
</dbReference>
<reference evidence="6" key="1">
    <citation type="submission" date="2020-10" db="EMBL/GenBank/DDBJ databases">
        <authorList>
            <person name="Han B."/>
            <person name="Lu T."/>
            <person name="Zhao Q."/>
            <person name="Huang X."/>
            <person name="Zhao Y."/>
        </authorList>
    </citation>
    <scope>NUCLEOTIDE SEQUENCE</scope>
</reference>
<protein>
    <recommendedName>
        <fullName evidence="2">galactinol--sucrose galactosyltransferase</fullName>
        <ecNumber evidence="2">2.4.1.82</ecNumber>
    </recommendedName>
</protein>
<evidence type="ECO:0000256" key="2">
    <source>
        <dbReference type="ARBA" id="ARBA00012708"/>
    </source>
</evidence>
<dbReference type="PANTHER" id="PTHR31268">
    <property type="match status" value="1"/>
</dbReference>
<evidence type="ECO:0000256" key="3">
    <source>
        <dbReference type="ARBA" id="ARBA00023277"/>
    </source>
</evidence>
<dbReference type="PANTHER" id="PTHR31268:SF32">
    <property type="entry name" value="GALACTINOL--SUCROSE GALACTOSYLTRANSFERASE 2-RELATED"/>
    <property type="match status" value="1"/>
</dbReference>
<comment type="similarity">
    <text evidence="1">Belongs to the glycosyl hydrolases 36 family.</text>
</comment>
<feature type="compositionally biased region" description="Low complexity" evidence="5">
    <location>
        <begin position="294"/>
        <end position="305"/>
    </location>
</feature>
<evidence type="ECO:0000256" key="5">
    <source>
        <dbReference type="SAM" id="MobiDB-lite"/>
    </source>
</evidence>
<dbReference type="OrthoDB" id="4664297at2759"/>